<dbReference type="RefSeq" id="WP_186345567.1">
    <property type="nucleotide sequence ID" value="NZ_BMMR01000001.1"/>
</dbReference>
<dbReference type="EMBL" id="JACMYC010000004">
    <property type="protein sequence ID" value="MBC2960299.1"/>
    <property type="molecule type" value="Genomic_DNA"/>
</dbReference>
<keyword evidence="2" id="KW-1185">Reference proteome</keyword>
<reference evidence="1 2" key="1">
    <citation type="submission" date="2020-08" db="EMBL/GenBank/DDBJ databases">
        <title>novel species in genus Nocardioides.</title>
        <authorList>
            <person name="Zhang G."/>
        </authorList>
    </citation>
    <scope>NUCLEOTIDE SEQUENCE [LARGE SCALE GENOMIC DNA]</scope>
    <source>
        <strain evidence="1 2">SC8A-24</strain>
    </source>
</reference>
<protein>
    <submittedName>
        <fullName evidence="1">Uncharacterized protein</fullName>
    </submittedName>
</protein>
<organism evidence="1 2">
    <name type="scientific">Nocardioides deserti</name>
    <dbReference type="NCBI Taxonomy" id="1588644"/>
    <lineage>
        <taxon>Bacteria</taxon>
        <taxon>Bacillati</taxon>
        <taxon>Actinomycetota</taxon>
        <taxon>Actinomycetes</taxon>
        <taxon>Propionibacteriales</taxon>
        <taxon>Nocardioidaceae</taxon>
        <taxon>Nocardioides</taxon>
    </lineage>
</organism>
<comment type="caution">
    <text evidence="1">The sequence shown here is derived from an EMBL/GenBank/DDBJ whole genome shotgun (WGS) entry which is preliminary data.</text>
</comment>
<gene>
    <name evidence="1" type="ORF">H7344_08335</name>
</gene>
<sequence length="170" mass="18384">MEQAEVLEQPGGAPVRRRTRLLLAAAAVLLLLGWAGDRELREREERAVEGCGEAAAAATARTDASMAMIRAYVQPALLSVPAGSSQDGFFALVAEEAAEAEPRVRAALDTCREVDVLPVHRGLRERSDAYAAHLAARADWLAEIAADGRAYYRDRPELARLRTAAFGDRS</sequence>
<evidence type="ECO:0000313" key="2">
    <source>
        <dbReference type="Proteomes" id="UP000604001"/>
    </source>
</evidence>
<proteinExistence type="predicted"/>
<evidence type="ECO:0000313" key="1">
    <source>
        <dbReference type="EMBL" id="MBC2960299.1"/>
    </source>
</evidence>
<accession>A0ABR6U787</accession>
<dbReference type="Proteomes" id="UP000604001">
    <property type="component" value="Unassembled WGS sequence"/>
</dbReference>
<name>A0ABR6U787_9ACTN</name>